<dbReference type="AlphaFoldDB" id="C4V580"/>
<comment type="caution">
    <text evidence="2">The sequence shown here is derived from an EMBL/GenBank/DDBJ whole genome shotgun (WGS) entry which is preliminary data.</text>
</comment>
<dbReference type="STRING" id="638302.HMPREF0908_1674"/>
<evidence type="ECO:0000313" key="3">
    <source>
        <dbReference type="Proteomes" id="UP000005309"/>
    </source>
</evidence>
<accession>C4V580</accession>
<protein>
    <submittedName>
        <fullName evidence="2">Uncharacterized protein</fullName>
    </submittedName>
</protein>
<reference evidence="2 3" key="1">
    <citation type="submission" date="2009-04" db="EMBL/GenBank/DDBJ databases">
        <authorList>
            <person name="Qin X."/>
            <person name="Bachman B."/>
            <person name="Battles P."/>
            <person name="Bell A."/>
            <person name="Bess C."/>
            <person name="Bickham C."/>
            <person name="Chaboub L."/>
            <person name="Chen D."/>
            <person name="Coyle M."/>
            <person name="Deiros D.R."/>
            <person name="Dinh H."/>
            <person name="Forbes L."/>
            <person name="Fowler G."/>
            <person name="Francisco L."/>
            <person name="Fu Q."/>
            <person name="Gubbala S."/>
            <person name="Hale W."/>
            <person name="Han Y."/>
            <person name="Hemphill L."/>
            <person name="Highlander S.K."/>
            <person name="Hirani K."/>
            <person name="Hogues M."/>
            <person name="Jackson L."/>
            <person name="Jakkamsetti A."/>
            <person name="Javaid M."/>
            <person name="Jiang H."/>
            <person name="Korchina V."/>
            <person name="Kovar C."/>
            <person name="Lara F."/>
            <person name="Lee S."/>
            <person name="Mata R."/>
            <person name="Mathew T."/>
            <person name="Moen C."/>
            <person name="Morales K."/>
            <person name="Munidasa M."/>
            <person name="Nazareth L."/>
            <person name="Ngo R."/>
            <person name="Nguyen L."/>
            <person name="Okwuonu G."/>
            <person name="Ongeri F."/>
            <person name="Patil S."/>
            <person name="Petrosino J."/>
            <person name="Pham C."/>
            <person name="Pham P."/>
            <person name="Pu L.-L."/>
            <person name="Puazo M."/>
            <person name="Raj R."/>
            <person name="Reid J."/>
            <person name="Rouhana J."/>
            <person name="Saada N."/>
            <person name="Shang Y."/>
            <person name="Simmons D."/>
            <person name="Thornton R."/>
            <person name="Warren J."/>
            <person name="Weissenberger G."/>
            <person name="Zhang J."/>
            <person name="Zhang L."/>
            <person name="Zhou C."/>
            <person name="Zhu D."/>
            <person name="Muzny D."/>
            <person name="Worley K."/>
            <person name="Gibbs R."/>
        </authorList>
    </citation>
    <scope>NUCLEOTIDE SEQUENCE [LARGE SCALE GENOMIC DNA]</scope>
    <source>
        <strain evidence="2 3">ATCC 43531</strain>
    </source>
</reference>
<evidence type="ECO:0000313" key="2">
    <source>
        <dbReference type="EMBL" id="EEQ47959.1"/>
    </source>
</evidence>
<sequence>MAYLNVHGTDDAARVHSSAAKPSKKPADGEVFAAMLGEALSTSDSDAKRNSVENICKWSVDPEHYPEPDDEALIAALYNDDLRDYSTMAKPRIGGRLVVCQKNPDGSLFYYPPRDASFEEKRAFVNAMKGLSREERYQVNNLISDMFGFSPFHPFLRRQSQRTAGDVQSSTLFDLLRDEVIKDLKQMHVDDPNRPWREQEAAVLDKIFERREAAKHASKF</sequence>
<dbReference type="HOGENOM" id="CLU_1255237_0_0_9"/>
<keyword evidence="3" id="KW-1185">Reference proteome</keyword>
<dbReference type="RefSeq" id="WP_006690408.1">
    <property type="nucleotide sequence ID" value="NZ_GG694006.1"/>
</dbReference>
<dbReference type="Proteomes" id="UP000005309">
    <property type="component" value="Unassembled WGS sequence"/>
</dbReference>
<organism evidence="2 3">
    <name type="scientific">Selenomonas flueggei ATCC 43531</name>
    <dbReference type="NCBI Taxonomy" id="638302"/>
    <lineage>
        <taxon>Bacteria</taxon>
        <taxon>Bacillati</taxon>
        <taxon>Bacillota</taxon>
        <taxon>Negativicutes</taxon>
        <taxon>Selenomonadales</taxon>
        <taxon>Selenomonadaceae</taxon>
        <taxon>Selenomonas</taxon>
    </lineage>
</organism>
<evidence type="ECO:0000256" key="1">
    <source>
        <dbReference type="SAM" id="MobiDB-lite"/>
    </source>
</evidence>
<gene>
    <name evidence="2" type="ORF">HMPREF0908_1674</name>
</gene>
<dbReference type="EMBL" id="ACLA01000023">
    <property type="protein sequence ID" value="EEQ47959.1"/>
    <property type="molecule type" value="Genomic_DNA"/>
</dbReference>
<feature type="region of interest" description="Disordered" evidence="1">
    <location>
        <begin position="1"/>
        <end position="26"/>
    </location>
</feature>
<proteinExistence type="predicted"/>
<name>C4V580_9FIRM</name>
<dbReference type="OrthoDB" id="1666892at2"/>